<name>Q23563_CAEEL</name>
<evidence type="ECO:0000259" key="3">
    <source>
        <dbReference type="PROSITE" id="PS50234"/>
    </source>
</evidence>
<dbReference type="SMART" id="SM00034">
    <property type="entry name" value="CLECT"/>
    <property type="match status" value="1"/>
</dbReference>
<dbReference type="CTD" id="191383"/>
<dbReference type="STRING" id="6239.ZK666.5.1"/>
<dbReference type="eggNOG" id="ENOG502SH29">
    <property type="taxonomic scope" value="Eukaryota"/>
</dbReference>
<dbReference type="InParanoid" id="Q23563"/>
<evidence type="ECO:0000313" key="6">
    <source>
        <dbReference type="WormBase" id="ZK666.5"/>
    </source>
</evidence>
<dbReference type="WormBase" id="ZK666.5">
    <property type="protein sequence ID" value="CE02390"/>
    <property type="gene ID" value="WBGene00014045"/>
    <property type="gene designation" value="clec-59"/>
</dbReference>
<dbReference type="PROSITE" id="PS50234">
    <property type="entry name" value="VWFA"/>
    <property type="match status" value="1"/>
</dbReference>
<dbReference type="FunCoup" id="Q23563">
    <property type="interactions" value="6"/>
</dbReference>
<dbReference type="UCSC" id="ZK666.5">
    <property type="organism name" value="c. elegans"/>
</dbReference>
<dbReference type="PROSITE" id="PS50041">
    <property type="entry name" value="C_TYPE_LECTIN_2"/>
    <property type="match status" value="1"/>
</dbReference>
<dbReference type="Gene3D" id="3.10.100.10">
    <property type="entry name" value="Mannose-Binding Protein A, subunit A"/>
    <property type="match status" value="1"/>
</dbReference>
<keyword evidence="1" id="KW-0732">Signal</keyword>
<dbReference type="PaxDb" id="6239-ZK666.5"/>
<dbReference type="PANTHER" id="PTHR31024:SF6">
    <property type="entry name" value="VWFA DOMAIN-CONTAINING PROTEIN"/>
    <property type="match status" value="1"/>
</dbReference>
<dbReference type="InterPro" id="IPR016187">
    <property type="entry name" value="CTDL_fold"/>
</dbReference>
<dbReference type="Pfam" id="PF00092">
    <property type="entry name" value="VWA"/>
    <property type="match status" value="1"/>
</dbReference>
<dbReference type="AGR" id="WB:WBGene00014045"/>
<proteinExistence type="predicted"/>
<gene>
    <name evidence="4 6" type="primary">clec-59</name>
    <name evidence="4" type="ORF">CELE_ZK666.5</name>
    <name evidence="6" type="ORF">ZK666.5</name>
</gene>
<evidence type="ECO:0000256" key="1">
    <source>
        <dbReference type="SAM" id="SignalP"/>
    </source>
</evidence>
<dbReference type="PIR" id="T27946">
    <property type="entry name" value="T27946"/>
</dbReference>
<dbReference type="KEGG" id="cel:CELE_ZK666.5"/>
<dbReference type="RefSeq" id="NP_496258.1">
    <property type="nucleotide sequence ID" value="NM_063857.2"/>
</dbReference>
<dbReference type="InterPro" id="IPR001304">
    <property type="entry name" value="C-type_lectin-like"/>
</dbReference>
<dbReference type="EMBL" id="BX284602">
    <property type="protein sequence ID" value="CAA88984.1"/>
    <property type="molecule type" value="Genomic_DNA"/>
</dbReference>
<dbReference type="InterPro" id="IPR016186">
    <property type="entry name" value="C-type_lectin-like/link_sf"/>
</dbReference>
<dbReference type="InterPro" id="IPR036465">
    <property type="entry name" value="vWFA_dom_sf"/>
</dbReference>
<dbReference type="SUPFAM" id="SSF56436">
    <property type="entry name" value="C-type lectin-like"/>
    <property type="match status" value="1"/>
</dbReference>
<protein>
    <submittedName>
        <fullName evidence="4">VWFA domain-containing protein</fullName>
    </submittedName>
</protein>
<dbReference type="PANTHER" id="PTHR31024">
    <property type="entry name" value="C-TYPE LECTIN"/>
    <property type="match status" value="1"/>
</dbReference>
<dbReference type="PhylomeDB" id="Q23563"/>
<organism evidence="4 5">
    <name type="scientific">Caenorhabditis elegans</name>
    <dbReference type="NCBI Taxonomy" id="6239"/>
    <lineage>
        <taxon>Eukaryota</taxon>
        <taxon>Metazoa</taxon>
        <taxon>Ecdysozoa</taxon>
        <taxon>Nematoda</taxon>
        <taxon>Chromadorea</taxon>
        <taxon>Rhabditida</taxon>
        <taxon>Rhabditina</taxon>
        <taxon>Rhabditomorpha</taxon>
        <taxon>Rhabditoidea</taxon>
        <taxon>Rhabditidae</taxon>
        <taxon>Peloderinae</taxon>
        <taxon>Caenorhabditis</taxon>
    </lineage>
</organism>
<dbReference type="SUPFAM" id="SSF53300">
    <property type="entry name" value="vWA-like"/>
    <property type="match status" value="1"/>
</dbReference>
<dbReference type="SMR" id="Q23563"/>
<dbReference type="AlphaFoldDB" id="Q23563"/>
<dbReference type="InterPro" id="IPR002035">
    <property type="entry name" value="VWF_A"/>
</dbReference>
<accession>Q23563</accession>
<sequence length="396" mass="44006">MSKNICLLFFLFHAYLSSSYTDRICGQDLSNLWLDVVAVVDNSAGMTKGGLTSVAANIASIFSKNTQIGTNPTSPKTTRLALVTYNVDATTAADLNKFQSIDDIYSGINSALATISSSEESYLARGLSQAEKVFQAGKHGFNRAHYQKVVIVYASTYKGSGDLNPVPVAQRLKTSGVTIITVAYDQNKDGDILVDLEKIATPYHNLSNENLNVIGEIQGFLLQANCFCPTSWIQYRALHDDVDSYRYGICILPVGLTAVWRAAQLSCRNRWRNSYLLNEYDNRKHNFVISSVKNFSGFHFPLSYHIGLNKVNGMWQWDQPQDWTQPQLQNYEIWNSGYPISDSSLTTVLNRQTTVDLEIGWQNVHQFAAASNYVCETAACDTNNYCSSGGDSISNH</sequence>
<dbReference type="FunFam" id="3.10.100.10:FF:000142">
    <property type="entry name" value="C-type LECtin"/>
    <property type="match status" value="1"/>
</dbReference>
<evidence type="ECO:0000313" key="4">
    <source>
        <dbReference type="EMBL" id="CAA88984.1"/>
    </source>
</evidence>
<keyword evidence="5" id="KW-1185">Reference proteome</keyword>
<feature type="domain" description="VWFA" evidence="3">
    <location>
        <begin position="35"/>
        <end position="221"/>
    </location>
</feature>
<dbReference type="GeneID" id="191383"/>
<dbReference type="OrthoDB" id="5787264at2759"/>
<evidence type="ECO:0000313" key="5">
    <source>
        <dbReference type="Proteomes" id="UP000001940"/>
    </source>
</evidence>
<feature type="chain" id="PRO_5004201580" evidence="1">
    <location>
        <begin position="22"/>
        <end position="396"/>
    </location>
</feature>
<dbReference type="HOGENOM" id="CLU_060615_0_0_1"/>
<dbReference type="SMART" id="SM00327">
    <property type="entry name" value="VWA"/>
    <property type="match status" value="1"/>
</dbReference>
<feature type="signal peptide" evidence="1">
    <location>
        <begin position="1"/>
        <end position="21"/>
    </location>
</feature>
<dbReference type="Gene3D" id="3.40.50.410">
    <property type="entry name" value="von Willebrand factor, type A domain"/>
    <property type="match status" value="1"/>
</dbReference>
<evidence type="ECO:0000259" key="2">
    <source>
        <dbReference type="PROSITE" id="PS50041"/>
    </source>
</evidence>
<reference evidence="4 5" key="1">
    <citation type="journal article" date="1998" name="Science">
        <title>Genome sequence of the nematode C. elegans: a platform for investigating biology.</title>
        <authorList>
            <consortium name="The C. elegans sequencing consortium"/>
            <person name="Sulson J.E."/>
            <person name="Waterston R."/>
        </authorList>
    </citation>
    <scope>NUCLEOTIDE SEQUENCE [LARGE SCALE GENOMIC DNA]</scope>
    <source>
        <strain evidence="4 5">Bristol N2</strain>
    </source>
</reference>
<feature type="domain" description="C-type lectin" evidence="2">
    <location>
        <begin position="246"/>
        <end position="376"/>
    </location>
</feature>
<dbReference type="Proteomes" id="UP000001940">
    <property type="component" value="Chromosome II"/>
</dbReference>